<feature type="compositionally biased region" description="Basic and acidic residues" evidence="1">
    <location>
        <begin position="426"/>
        <end position="435"/>
    </location>
</feature>
<feature type="region of interest" description="Disordered" evidence="1">
    <location>
        <begin position="481"/>
        <end position="571"/>
    </location>
</feature>
<evidence type="ECO:0000256" key="2">
    <source>
        <dbReference type="SAM" id="Phobius"/>
    </source>
</evidence>
<proteinExistence type="predicted"/>
<dbReference type="Proteomes" id="UP000326396">
    <property type="component" value="Linkage Group LG7"/>
</dbReference>
<comment type="caution">
    <text evidence="3">The sequence shown here is derived from an EMBL/GenBank/DDBJ whole genome shotgun (WGS) entry which is preliminary data.</text>
</comment>
<feature type="compositionally biased region" description="Acidic residues" evidence="1">
    <location>
        <begin position="412"/>
        <end position="425"/>
    </location>
</feature>
<name>A0A5N6LXK3_9ASTR</name>
<feature type="transmembrane region" description="Helical" evidence="2">
    <location>
        <begin position="31"/>
        <end position="52"/>
    </location>
</feature>
<feature type="compositionally biased region" description="Polar residues" evidence="1">
    <location>
        <begin position="503"/>
        <end position="515"/>
    </location>
</feature>
<feature type="compositionally biased region" description="Basic and acidic residues" evidence="1">
    <location>
        <begin position="520"/>
        <end position="534"/>
    </location>
</feature>
<evidence type="ECO:0000256" key="1">
    <source>
        <dbReference type="SAM" id="MobiDB-lite"/>
    </source>
</evidence>
<keyword evidence="2" id="KW-1133">Transmembrane helix</keyword>
<feature type="region of interest" description="Disordered" evidence="1">
    <location>
        <begin position="412"/>
        <end position="437"/>
    </location>
</feature>
<dbReference type="EMBL" id="SZYD01000017">
    <property type="protein sequence ID" value="KAD3066369.1"/>
    <property type="molecule type" value="Genomic_DNA"/>
</dbReference>
<keyword evidence="2" id="KW-0472">Membrane</keyword>
<dbReference type="AlphaFoldDB" id="A0A5N6LXK3"/>
<keyword evidence="4" id="KW-1185">Reference proteome</keyword>
<keyword evidence="2" id="KW-0812">Transmembrane</keyword>
<evidence type="ECO:0000313" key="3">
    <source>
        <dbReference type="EMBL" id="KAD3066369.1"/>
    </source>
</evidence>
<gene>
    <name evidence="3" type="ORF">E3N88_34249</name>
</gene>
<accession>A0A5N6LXK3</accession>
<evidence type="ECO:0000313" key="4">
    <source>
        <dbReference type="Proteomes" id="UP000326396"/>
    </source>
</evidence>
<organism evidence="3 4">
    <name type="scientific">Mikania micrantha</name>
    <name type="common">bitter vine</name>
    <dbReference type="NCBI Taxonomy" id="192012"/>
    <lineage>
        <taxon>Eukaryota</taxon>
        <taxon>Viridiplantae</taxon>
        <taxon>Streptophyta</taxon>
        <taxon>Embryophyta</taxon>
        <taxon>Tracheophyta</taxon>
        <taxon>Spermatophyta</taxon>
        <taxon>Magnoliopsida</taxon>
        <taxon>eudicotyledons</taxon>
        <taxon>Gunneridae</taxon>
        <taxon>Pentapetalae</taxon>
        <taxon>asterids</taxon>
        <taxon>campanulids</taxon>
        <taxon>Asterales</taxon>
        <taxon>Asteraceae</taxon>
        <taxon>Asteroideae</taxon>
        <taxon>Heliantheae alliance</taxon>
        <taxon>Eupatorieae</taxon>
        <taxon>Mikania</taxon>
    </lineage>
</organism>
<feature type="transmembrane region" description="Helical" evidence="2">
    <location>
        <begin position="124"/>
        <end position="143"/>
    </location>
</feature>
<sequence length="571" mass="63223">MLCGCFLDWESHEVAGAWSDVQAESHRHQVLGGWLVPFTGGMSGLISLKMILNPLSSVIEWYGCWKFWVGYGVDRPSGQLAWDILLGWLFEVYSSIWFFWVFWVGCLKGGLGCLSLVQSGPNNCISWFGLGCCVGCLAIWLFSDMYKGWVYLSWKGSGGANLKGMGCSNWVLKRDLNWVAAGLDLHKAMEMVLCWLAGDVHGWPYKMSRNGVLVLFSLRCWAFSGAVIRFFECLYWLGVAAAKQLRFCLTNCSYGLAPCGSYMDWVWPLDNYLWFKLGSCLPLTELCSLCLTGCVPSRGFCGSCLAVSGPNILKMVFKCMDPSNNYIPHVEKPPDPKVVPPLELVAANTSITSLAVKSKIKKKRDGTGKVKGGKKQPEFVDSLVNEAPNHVNGVEKCRNVEGQRLEALGCCDEEDDADDRSEEEIEHQLGTRSDEELAAEGAELEKRKGQGGVKGSQLGEDNEGFVVKVHRRKGYVVNKSKRNQHLGRSRSLGSLDQKHQRNTRQGINSNTSSDPVIQRKMGEMHKNFTGDKGVKRNGHKFPNPSQPSAPGGGTNLKPVFSLSRPLDAHKT</sequence>
<feature type="transmembrane region" description="Helical" evidence="2">
    <location>
        <begin position="96"/>
        <end position="117"/>
    </location>
</feature>
<protein>
    <submittedName>
        <fullName evidence="3">Uncharacterized protein</fullName>
    </submittedName>
</protein>
<reference evidence="3 4" key="1">
    <citation type="submission" date="2019-05" db="EMBL/GenBank/DDBJ databases">
        <title>Mikania micrantha, genome provides insights into the molecular mechanism of rapid growth.</title>
        <authorList>
            <person name="Liu B."/>
        </authorList>
    </citation>
    <scope>NUCLEOTIDE SEQUENCE [LARGE SCALE GENOMIC DNA]</scope>
    <source>
        <strain evidence="3">NLD-2019</strain>
        <tissue evidence="3">Leaf</tissue>
    </source>
</reference>